<dbReference type="InterPro" id="IPR029063">
    <property type="entry name" value="SAM-dependent_MTases_sf"/>
</dbReference>
<dbReference type="KEGG" id="vg:40088100"/>
<dbReference type="GO" id="GO:0008168">
    <property type="term" value="F:methyltransferase activity"/>
    <property type="evidence" value="ECO:0007669"/>
    <property type="project" value="InterPro"/>
</dbReference>
<dbReference type="GO" id="GO:0003676">
    <property type="term" value="F:nucleic acid binding"/>
    <property type="evidence" value="ECO:0007669"/>
    <property type="project" value="InterPro"/>
</dbReference>
<name>A0A223VZV5_9CAUD</name>
<accession>A0A223VZV5</accession>
<reference evidence="1 2" key="1">
    <citation type="submission" date="2017-06" db="EMBL/GenBank/DDBJ databases">
        <authorList>
            <person name="Kim H.J."/>
            <person name="Triplett B.A."/>
        </authorList>
    </citation>
    <scope>NUCLEOTIDE SEQUENCE [LARGE SCALE GENOMIC DNA]</scope>
</reference>
<dbReference type="RefSeq" id="YP_009611762.1">
    <property type="nucleotide sequence ID" value="NC_042013.1"/>
</dbReference>
<dbReference type="OrthoDB" id="19862at10239"/>
<dbReference type="Proteomes" id="UP000223025">
    <property type="component" value="Segment"/>
</dbReference>
<proteinExistence type="predicted"/>
<dbReference type="PROSITE" id="PS00092">
    <property type="entry name" value="N6_MTASE"/>
    <property type="match status" value="1"/>
</dbReference>
<dbReference type="GeneID" id="40088100"/>
<dbReference type="InterPro" id="IPR002052">
    <property type="entry name" value="DNA_methylase_N6_adenine_CS"/>
</dbReference>
<sequence>MKSELDKFYTNPRIAKECVNLLKKYISDEPLIEPSAGNGSFSTLISCTAYDIAPEHDGILKSNWFDITPPAGCVVFGNPPFGNRNALTNGFIAHSLPYANIIAFVLPRVYQKKTMQTIFPDEWSLVEDILLPNDSFLLDGKPYHVPAVFQIWIKNHTTNLRESLKKEETTSDFEFSKNGEWFIFGAAPHKIIPSKEKLLNNRGYTLYSSEEIVERLRKIDWKKYALSSVSGGVAWFSKQQIITIYNEVYYDKQQR</sequence>
<dbReference type="GO" id="GO:0032259">
    <property type="term" value="P:methylation"/>
    <property type="evidence" value="ECO:0007669"/>
    <property type="project" value="InterPro"/>
</dbReference>
<keyword evidence="2" id="KW-1185">Reference proteome</keyword>
<dbReference type="EMBL" id="MF403008">
    <property type="protein sequence ID" value="ASV44703.1"/>
    <property type="molecule type" value="Genomic_DNA"/>
</dbReference>
<dbReference type="SUPFAM" id="SSF53335">
    <property type="entry name" value="S-adenosyl-L-methionine-dependent methyltransferases"/>
    <property type="match status" value="1"/>
</dbReference>
<organism evidence="1 2">
    <name type="scientific">Agrobacterium phage Atu_ph07</name>
    <dbReference type="NCBI Taxonomy" id="2024264"/>
    <lineage>
        <taxon>Viruses</taxon>
        <taxon>Duplodnaviria</taxon>
        <taxon>Heunggongvirae</taxon>
        <taxon>Uroviricota</taxon>
        <taxon>Caudoviricetes</taxon>
        <taxon>Polybotosvirus</taxon>
        <taxon>Polybotosvirus Atuph07</taxon>
    </lineage>
</organism>
<protein>
    <submittedName>
        <fullName evidence="1">Putative type II DNA modification enzyme</fullName>
    </submittedName>
</protein>
<evidence type="ECO:0000313" key="1">
    <source>
        <dbReference type="EMBL" id="ASV44703.1"/>
    </source>
</evidence>
<evidence type="ECO:0000313" key="2">
    <source>
        <dbReference type="Proteomes" id="UP000223025"/>
    </source>
</evidence>